<gene>
    <name evidence="3" type="ORF">L227DRAFT_568583</name>
</gene>
<feature type="compositionally biased region" description="Low complexity" evidence="1">
    <location>
        <begin position="184"/>
        <end position="196"/>
    </location>
</feature>
<protein>
    <submittedName>
        <fullName evidence="3">Uncharacterized protein</fullName>
    </submittedName>
</protein>
<dbReference type="AlphaFoldDB" id="A0A5C2RQI8"/>
<name>A0A5C2RQI8_9APHY</name>
<evidence type="ECO:0000313" key="3">
    <source>
        <dbReference type="EMBL" id="RPD52456.1"/>
    </source>
</evidence>
<feature type="signal peptide" evidence="2">
    <location>
        <begin position="1"/>
        <end position="19"/>
    </location>
</feature>
<evidence type="ECO:0000256" key="1">
    <source>
        <dbReference type="SAM" id="MobiDB-lite"/>
    </source>
</evidence>
<keyword evidence="2" id="KW-0732">Signal</keyword>
<dbReference type="EMBL" id="ML122360">
    <property type="protein sequence ID" value="RPD52456.1"/>
    <property type="molecule type" value="Genomic_DNA"/>
</dbReference>
<evidence type="ECO:0000256" key="2">
    <source>
        <dbReference type="SAM" id="SignalP"/>
    </source>
</evidence>
<evidence type="ECO:0000313" key="4">
    <source>
        <dbReference type="Proteomes" id="UP000313359"/>
    </source>
</evidence>
<feature type="region of interest" description="Disordered" evidence="1">
    <location>
        <begin position="183"/>
        <end position="202"/>
    </location>
</feature>
<organism evidence="3 4">
    <name type="scientific">Lentinus tigrinus ALCF2SS1-6</name>
    <dbReference type="NCBI Taxonomy" id="1328759"/>
    <lineage>
        <taxon>Eukaryota</taxon>
        <taxon>Fungi</taxon>
        <taxon>Dikarya</taxon>
        <taxon>Basidiomycota</taxon>
        <taxon>Agaricomycotina</taxon>
        <taxon>Agaricomycetes</taxon>
        <taxon>Polyporales</taxon>
        <taxon>Polyporaceae</taxon>
        <taxon>Lentinus</taxon>
    </lineage>
</organism>
<proteinExistence type="predicted"/>
<accession>A0A5C2RQI8</accession>
<sequence length="202" mass="21716">MSMPLLAIIGVSLAMRVGACTLSLLEDSAVIHLLLKSDPWRGENAETSPDSRIRRGADVTAADEDESFNIDDRHEEKRYTLAPEDKVESIGTVVEDPSVVEGASVLLDASVDGSEHMERGLRIEDSHEENRTMLEKVVEDGESGVEIGVGVSMMLSVVHAETELVVDADTELVVDAERRVLFRPPGGQTGAAPAGASCPRRP</sequence>
<reference evidence="3" key="1">
    <citation type="journal article" date="2018" name="Genome Biol. Evol.">
        <title>Genomics and development of Lentinus tigrinus, a white-rot wood-decaying mushroom with dimorphic fruiting bodies.</title>
        <authorList>
            <person name="Wu B."/>
            <person name="Xu Z."/>
            <person name="Knudson A."/>
            <person name="Carlson A."/>
            <person name="Chen N."/>
            <person name="Kovaka S."/>
            <person name="LaButti K."/>
            <person name="Lipzen A."/>
            <person name="Pennachio C."/>
            <person name="Riley R."/>
            <person name="Schakwitz W."/>
            <person name="Umezawa K."/>
            <person name="Ohm R.A."/>
            <person name="Grigoriev I.V."/>
            <person name="Nagy L.G."/>
            <person name="Gibbons J."/>
            <person name="Hibbett D."/>
        </authorList>
    </citation>
    <scope>NUCLEOTIDE SEQUENCE [LARGE SCALE GENOMIC DNA]</scope>
    <source>
        <strain evidence="3">ALCF2SS1-6</strain>
    </source>
</reference>
<keyword evidence="4" id="KW-1185">Reference proteome</keyword>
<dbReference type="OrthoDB" id="2766665at2759"/>
<feature type="chain" id="PRO_5022776094" evidence="2">
    <location>
        <begin position="20"/>
        <end position="202"/>
    </location>
</feature>
<dbReference type="Proteomes" id="UP000313359">
    <property type="component" value="Unassembled WGS sequence"/>
</dbReference>